<reference evidence="1 2" key="1">
    <citation type="journal article" date="2016" name="Nat. Commun.">
        <title>Thousands of microbial genomes shed light on interconnected biogeochemical processes in an aquifer system.</title>
        <authorList>
            <person name="Anantharaman K."/>
            <person name="Brown C.T."/>
            <person name="Hug L.A."/>
            <person name="Sharon I."/>
            <person name="Castelle C.J."/>
            <person name="Probst A.J."/>
            <person name="Thomas B.C."/>
            <person name="Singh A."/>
            <person name="Wilkins M.J."/>
            <person name="Karaoz U."/>
            <person name="Brodie E.L."/>
            <person name="Williams K.H."/>
            <person name="Hubbard S.S."/>
            <person name="Banfield J.F."/>
        </authorList>
    </citation>
    <scope>NUCLEOTIDE SEQUENCE [LARGE SCALE GENOMIC DNA]</scope>
</reference>
<name>A0A1F7YLY1_9BACT</name>
<dbReference type="EMBL" id="MGGM01000032">
    <property type="protein sequence ID" value="OGM28293.1"/>
    <property type="molecule type" value="Genomic_DNA"/>
</dbReference>
<dbReference type="Pfam" id="PF12389">
    <property type="entry name" value="Peptidase_M73"/>
    <property type="match status" value="1"/>
</dbReference>
<organism evidence="1 2">
    <name type="scientific">Candidatus Woesebacteria bacterium RIFCSPHIGHO2_01_FULL_41_10</name>
    <dbReference type="NCBI Taxonomy" id="1802500"/>
    <lineage>
        <taxon>Bacteria</taxon>
        <taxon>Candidatus Woeseibacteriota</taxon>
    </lineage>
</organism>
<evidence type="ECO:0000313" key="2">
    <source>
        <dbReference type="Proteomes" id="UP000177263"/>
    </source>
</evidence>
<gene>
    <name evidence="1" type="ORF">A2801_02440</name>
</gene>
<evidence type="ECO:0000313" key="1">
    <source>
        <dbReference type="EMBL" id="OGM28293.1"/>
    </source>
</evidence>
<sequence length="404" mass="43937">MTALGNASQFLYMNIRRIALSLLIVGLAATTAIGLSSAFFSDTETSEGNILQAGAIDLLLNGGNNTSSIVNFTDLKPGDDYIQEKTLRVNTNDAYVWMHIKDLESSQGTQTEPEDEEEAQNGVQHNIEDYLTYDLTIQRPQQDDEVLISFADGSSLPDVTSCWIPLGIIPGDVDVAVLQSFHFPSEVTNWAQGDILNFTEEFYAVQTRNNEDAAPPERDRVWNPDTKRCEDVQIACVVKWADEVVTSSQGLRKNGTGILTDRTDPLDALIAESLGTPSDTPVLPGTFFSLGWHNPLTAPTGGSIVVKFNNPFYNQPGVDLKIYEVTGGTYPDELIDVYVSSDNAAYTQVADNVARDEDIDIGLAGVTSARYVKVIDVSPIAPFESTADAYDLDGIQALCGTESD</sequence>
<dbReference type="STRING" id="1802500.A2801_02440"/>
<protein>
    <submittedName>
        <fullName evidence="1">Uncharacterized protein</fullName>
    </submittedName>
</protein>
<proteinExistence type="predicted"/>
<dbReference type="AlphaFoldDB" id="A0A1F7YLY1"/>
<accession>A0A1F7YLY1</accession>
<comment type="caution">
    <text evidence="1">The sequence shown here is derived from an EMBL/GenBank/DDBJ whole genome shotgun (WGS) entry which is preliminary data.</text>
</comment>
<dbReference type="InterPro" id="IPR022121">
    <property type="entry name" value="Peptidase_M73_camelysin"/>
</dbReference>
<dbReference type="Proteomes" id="UP000177263">
    <property type="component" value="Unassembled WGS sequence"/>
</dbReference>